<dbReference type="GO" id="GO:0009117">
    <property type="term" value="P:nucleotide metabolic process"/>
    <property type="evidence" value="ECO:0007669"/>
    <property type="project" value="TreeGrafter"/>
</dbReference>
<name>A0A8H4PXE4_9HYPO</name>
<dbReference type="AlphaFoldDB" id="A0A8H4PXE4"/>
<dbReference type="Gene3D" id="3.30.428.10">
    <property type="entry name" value="HIT-like"/>
    <property type="match status" value="1"/>
</dbReference>
<dbReference type="GO" id="GO:0003824">
    <property type="term" value="F:catalytic activity"/>
    <property type="evidence" value="ECO:0007669"/>
    <property type="project" value="InterPro"/>
</dbReference>
<dbReference type="InterPro" id="IPR036265">
    <property type="entry name" value="HIT-like_sf"/>
</dbReference>
<gene>
    <name evidence="5" type="ORF">G6O67_001322</name>
</gene>
<evidence type="ECO:0000256" key="2">
    <source>
        <dbReference type="PIRSR" id="PIRSR601310-3"/>
    </source>
</evidence>
<dbReference type="PROSITE" id="PS51084">
    <property type="entry name" value="HIT_2"/>
    <property type="match status" value="1"/>
</dbReference>
<dbReference type="PANTHER" id="PTHR46648:SF1">
    <property type="entry name" value="ADENOSINE 5'-MONOPHOSPHORAMIDASE HNT1"/>
    <property type="match status" value="1"/>
</dbReference>
<protein>
    <recommendedName>
        <fullName evidence="4">HIT domain-containing protein</fullName>
    </recommendedName>
</protein>
<dbReference type="SUPFAM" id="SSF54197">
    <property type="entry name" value="HIT-like"/>
    <property type="match status" value="1"/>
</dbReference>
<proteinExistence type="predicted"/>
<reference evidence="5 6" key="1">
    <citation type="journal article" date="2020" name="Genome Biol. Evol.">
        <title>A new high-quality draft genome assembly of the Chinese cordyceps Ophiocordyceps sinensis.</title>
        <authorList>
            <person name="Shu R."/>
            <person name="Zhang J."/>
            <person name="Meng Q."/>
            <person name="Zhang H."/>
            <person name="Zhou G."/>
            <person name="Li M."/>
            <person name="Wu P."/>
            <person name="Zhao Y."/>
            <person name="Chen C."/>
            <person name="Qin Q."/>
        </authorList>
    </citation>
    <scope>NUCLEOTIDE SEQUENCE [LARGE SCALE GENOMIC DNA]</scope>
    <source>
        <strain evidence="5 6">IOZ07</strain>
    </source>
</reference>
<dbReference type="EMBL" id="JAAVMX010000002">
    <property type="protein sequence ID" value="KAF4512146.1"/>
    <property type="molecule type" value="Genomic_DNA"/>
</dbReference>
<dbReference type="PANTHER" id="PTHR46648">
    <property type="entry name" value="HIT FAMILY PROTEIN 1"/>
    <property type="match status" value="1"/>
</dbReference>
<feature type="active site" description="Tele-AMP-histidine intermediate" evidence="1">
    <location>
        <position position="95"/>
    </location>
</feature>
<accession>A0A8H4PXE4</accession>
<evidence type="ECO:0000259" key="4">
    <source>
        <dbReference type="PROSITE" id="PS51084"/>
    </source>
</evidence>
<sequence>MSACIFCRIIQGEIPCMKLCETSKTLAFLDIGPLSEGHALVIPKHHGAKLTDIPDEGLSEILPIIKKLVHATGASDYNILQNNGTIAHQQVHHVHFHMIPKPNETAGLGIQWPATTGNMDALKALCEDVKSKM</sequence>
<dbReference type="Pfam" id="PF01230">
    <property type="entry name" value="HIT"/>
    <property type="match status" value="1"/>
</dbReference>
<dbReference type="OrthoDB" id="672793at2759"/>
<dbReference type="InterPro" id="IPR019808">
    <property type="entry name" value="Histidine_triad_CS"/>
</dbReference>
<dbReference type="Proteomes" id="UP000557566">
    <property type="component" value="Unassembled WGS sequence"/>
</dbReference>
<dbReference type="PROSITE" id="PS00892">
    <property type="entry name" value="HIT_1"/>
    <property type="match status" value="1"/>
</dbReference>
<evidence type="ECO:0000256" key="1">
    <source>
        <dbReference type="PIRSR" id="PIRSR601310-1"/>
    </source>
</evidence>
<feature type="domain" description="HIT" evidence="4">
    <location>
        <begin position="5"/>
        <end position="108"/>
    </location>
</feature>
<dbReference type="PRINTS" id="PR00332">
    <property type="entry name" value="HISTRIAD"/>
</dbReference>
<dbReference type="InterPro" id="IPR011146">
    <property type="entry name" value="HIT-like"/>
</dbReference>
<comment type="caution">
    <text evidence="5">The sequence shown here is derived from an EMBL/GenBank/DDBJ whole genome shotgun (WGS) entry which is preliminary data.</text>
</comment>
<evidence type="ECO:0000313" key="5">
    <source>
        <dbReference type="EMBL" id="KAF4512146.1"/>
    </source>
</evidence>
<organism evidence="5 6">
    <name type="scientific">Ophiocordyceps sinensis</name>
    <dbReference type="NCBI Taxonomy" id="72228"/>
    <lineage>
        <taxon>Eukaryota</taxon>
        <taxon>Fungi</taxon>
        <taxon>Dikarya</taxon>
        <taxon>Ascomycota</taxon>
        <taxon>Pezizomycotina</taxon>
        <taxon>Sordariomycetes</taxon>
        <taxon>Hypocreomycetidae</taxon>
        <taxon>Hypocreales</taxon>
        <taxon>Ophiocordycipitaceae</taxon>
        <taxon>Ophiocordyceps</taxon>
    </lineage>
</organism>
<dbReference type="InterPro" id="IPR001310">
    <property type="entry name" value="Histidine_triad_HIT"/>
</dbReference>
<evidence type="ECO:0000256" key="3">
    <source>
        <dbReference type="PROSITE-ProRule" id="PRU00464"/>
    </source>
</evidence>
<feature type="short sequence motif" description="Histidine triad motif" evidence="2 3">
    <location>
        <begin position="93"/>
        <end position="97"/>
    </location>
</feature>
<keyword evidence="6" id="KW-1185">Reference proteome</keyword>
<evidence type="ECO:0000313" key="6">
    <source>
        <dbReference type="Proteomes" id="UP000557566"/>
    </source>
</evidence>